<proteinExistence type="predicted"/>
<gene>
    <name evidence="1" type="ORF">FCALED_LOCUS2907</name>
</gene>
<name>A0A9N8ZF29_9GLOM</name>
<dbReference type="AlphaFoldDB" id="A0A9N8ZF29"/>
<keyword evidence="2" id="KW-1185">Reference proteome</keyword>
<reference evidence="1" key="1">
    <citation type="submission" date="2021-06" db="EMBL/GenBank/DDBJ databases">
        <authorList>
            <person name="Kallberg Y."/>
            <person name="Tangrot J."/>
            <person name="Rosling A."/>
        </authorList>
    </citation>
    <scope>NUCLEOTIDE SEQUENCE</scope>
    <source>
        <strain evidence="1">UK204</strain>
    </source>
</reference>
<accession>A0A9N8ZF29</accession>
<sequence length="109" mass="12460">MSSTNKYFKGILQNDNNQLPLYFTGFPVLALNVKILITNGNTVLTTNITNGKHCSYFKNDNNQQILPTETTVLASKMTITNKYYQRKTIQLSCNLAHFFDTTFFDFCVT</sequence>
<dbReference type="EMBL" id="CAJVPQ010000480">
    <property type="protein sequence ID" value="CAG8484994.1"/>
    <property type="molecule type" value="Genomic_DNA"/>
</dbReference>
<protein>
    <submittedName>
        <fullName evidence="1">16119_t:CDS:1</fullName>
    </submittedName>
</protein>
<evidence type="ECO:0000313" key="1">
    <source>
        <dbReference type="EMBL" id="CAG8484994.1"/>
    </source>
</evidence>
<evidence type="ECO:0000313" key="2">
    <source>
        <dbReference type="Proteomes" id="UP000789570"/>
    </source>
</evidence>
<organism evidence="1 2">
    <name type="scientific">Funneliformis caledonium</name>
    <dbReference type="NCBI Taxonomy" id="1117310"/>
    <lineage>
        <taxon>Eukaryota</taxon>
        <taxon>Fungi</taxon>
        <taxon>Fungi incertae sedis</taxon>
        <taxon>Mucoromycota</taxon>
        <taxon>Glomeromycotina</taxon>
        <taxon>Glomeromycetes</taxon>
        <taxon>Glomerales</taxon>
        <taxon>Glomeraceae</taxon>
        <taxon>Funneliformis</taxon>
    </lineage>
</organism>
<comment type="caution">
    <text evidence="1">The sequence shown here is derived from an EMBL/GenBank/DDBJ whole genome shotgun (WGS) entry which is preliminary data.</text>
</comment>
<dbReference type="Proteomes" id="UP000789570">
    <property type="component" value="Unassembled WGS sequence"/>
</dbReference>